<comment type="similarity">
    <text evidence="2">Belongs to the adenosylhomocysteinase family.</text>
</comment>
<dbReference type="SUPFAM" id="SSF51735">
    <property type="entry name" value="NAD(P)-binding Rossmann-fold domains"/>
    <property type="match status" value="1"/>
</dbReference>
<dbReference type="InterPro" id="IPR036291">
    <property type="entry name" value="NAD(P)-bd_dom_sf"/>
</dbReference>
<dbReference type="PIRSF" id="PIRSF001109">
    <property type="entry name" value="Ad_hcy_hydrolase"/>
    <property type="match status" value="1"/>
</dbReference>
<dbReference type="FunFam" id="3.40.50.720:FF:000004">
    <property type="entry name" value="Adenosylhomocysteinase"/>
    <property type="match status" value="1"/>
</dbReference>
<dbReference type="GO" id="GO:0006730">
    <property type="term" value="P:one-carbon metabolic process"/>
    <property type="evidence" value="ECO:0007669"/>
    <property type="project" value="UniProtKB-KW"/>
</dbReference>
<dbReference type="InterPro" id="IPR000043">
    <property type="entry name" value="Adenosylhomocysteinase-like"/>
</dbReference>
<dbReference type="STRING" id="6832.A0A553NY28"/>
<feature type="region of interest" description="Disordered" evidence="9">
    <location>
        <begin position="33"/>
        <end position="88"/>
    </location>
</feature>
<feature type="binding site" evidence="8">
    <location>
        <position position="335"/>
    </location>
    <ligand>
        <name>NAD(+)</name>
        <dbReference type="ChEBI" id="CHEBI:57540"/>
    </ligand>
</feature>
<feature type="binding site" evidence="8">
    <location>
        <begin position="314"/>
        <end position="319"/>
    </location>
    <ligand>
        <name>NAD(+)</name>
        <dbReference type="ChEBI" id="CHEBI:57540"/>
    </ligand>
</feature>
<dbReference type="GO" id="GO:0004013">
    <property type="term" value="F:adenosylhomocysteinase activity"/>
    <property type="evidence" value="ECO:0007669"/>
    <property type="project" value="UniProtKB-EC"/>
</dbReference>
<dbReference type="InterPro" id="IPR015878">
    <property type="entry name" value="Ado_hCys_hydrolase_NAD-bd"/>
</dbReference>
<dbReference type="Gene3D" id="3.40.50.720">
    <property type="entry name" value="NAD(P)-binding Rossmann-like Domain"/>
    <property type="match status" value="1"/>
</dbReference>
<dbReference type="NCBIfam" id="NF004005">
    <property type="entry name" value="PRK05476.2-3"/>
    <property type="match status" value="1"/>
</dbReference>
<evidence type="ECO:0000256" key="7">
    <source>
        <dbReference type="ARBA" id="ARBA00034527"/>
    </source>
</evidence>
<accession>A0A553NY28</accession>
<dbReference type="CDD" id="cd00401">
    <property type="entry name" value="SAHH"/>
    <property type="match status" value="1"/>
</dbReference>
<gene>
    <name evidence="11" type="ORF">TCAL_09635</name>
</gene>
<dbReference type="Proteomes" id="UP000318571">
    <property type="component" value="Chromosome 9"/>
</dbReference>
<sequence>MSSDEEHETVGHLKVPAKLVAATAVGFKDRTKRRLSLPISGAGRDHSRRSSNASNSEAGGGRKGSFDSTESWSSFDSDEDAPHPRQITQVNSKGFSSFCVKNISSHNFGRREIKLAEFEMPGLMSLRERALADQPLKGAKIVGCSHVNAQNAVMIETLVALGAHVKWSACNIFSTQNEVAAALAESGISIYAWRGQTEEDFWWCIQQCLTGEDNWHPNLIFDDGGDMTHVLVTRFPAIAKQVKGIVEQSVTGVHRLYQLSQKHNLPAPAMNTHDAVTKTMMDNYYSQKESVVDSLKRCTDIMLAGKTVLVCGYGQVGKGCAMALKSMGCVVFVSEIDPICSLQACMDGLKVRRVEYVIKKVDIVVTATGNKGVITREHMDKMKDGCIVCNMGHSNTEIDINSLKKPNITWEKIRSNVDNIIFPNKKRITLLAEGRLLNLSVVSIPSLVVSVSAATQILALIELANAPAARYNKDVYLLPKKIDEYVSSLHLPQFDAGLSELDQEQAKYLGIPQHGPFKPQYYRY</sequence>
<evidence type="ECO:0000256" key="5">
    <source>
        <dbReference type="ARBA" id="ARBA00022801"/>
    </source>
</evidence>
<comment type="cofactor">
    <cofactor evidence="8">
        <name>NAD(+)</name>
        <dbReference type="ChEBI" id="CHEBI:57540"/>
    </cofactor>
    <text evidence="8">Binds 1 NAD(+) per subunit.</text>
</comment>
<evidence type="ECO:0000313" key="12">
    <source>
        <dbReference type="Proteomes" id="UP000318571"/>
    </source>
</evidence>
<keyword evidence="6 8" id="KW-0520">NAD</keyword>
<dbReference type="Pfam" id="PF05221">
    <property type="entry name" value="AdoHcyase"/>
    <property type="match status" value="2"/>
</dbReference>
<dbReference type="EC" id="3.13.2.1" evidence="7"/>
<dbReference type="PROSITE" id="PS00738">
    <property type="entry name" value="ADOHCYASE_1"/>
    <property type="match status" value="1"/>
</dbReference>
<dbReference type="SMART" id="SM00997">
    <property type="entry name" value="AdoHcyase_NAD"/>
    <property type="match status" value="1"/>
</dbReference>
<dbReference type="InterPro" id="IPR042172">
    <property type="entry name" value="Adenosylhomocyst_ase-like_sf"/>
</dbReference>
<feature type="domain" description="S-adenosyl-L-homocysteine hydrolase NAD binding" evidence="10">
    <location>
        <begin position="283"/>
        <end position="444"/>
    </location>
</feature>
<dbReference type="GO" id="GO:0033353">
    <property type="term" value="P:S-adenosylmethionine cycle"/>
    <property type="evidence" value="ECO:0007669"/>
    <property type="project" value="TreeGrafter"/>
</dbReference>
<dbReference type="EMBL" id="VCGU01000009">
    <property type="protein sequence ID" value="TRY70333.1"/>
    <property type="molecule type" value="Genomic_DNA"/>
</dbReference>
<dbReference type="AlphaFoldDB" id="A0A553NY28"/>
<keyword evidence="5" id="KW-0378">Hydrolase</keyword>
<evidence type="ECO:0000259" key="10">
    <source>
        <dbReference type="SMART" id="SM00997"/>
    </source>
</evidence>
<evidence type="ECO:0000256" key="6">
    <source>
        <dbReference type="ARBA" id="ARBA00023027"/>
    </source>
</evidence>
<keyword evidence="4" id="KW-0554">One-carbon metabolism</keyword>
<dbReference type="PANTHER" id="PTHR23420:SF0">
    <property type="entry name" value="ADENOSYLHOMOCYSTEINASE"/>
    <property type="match status" value="1"/>
</dbReference>
<dbReference type="PROSITE" id="PS00739">
    <property type="entry name" value="ADOHCYASE_2"/>
    <property type="match status" value="1"/>
</dbReference>
<dbReference type="InterPro" id="IPR020082">
    <property type="entry name" value="S-Ado-L-homoCys_hydrolase_CS"/>
</dbReference>
<proteinExistence type="inferred from homology"/>
<dbReference type="FunFam" id="3.40.50.1480:FF:000006">
    <property type="entry name" value="Adenosylhomocysteinase"/>
    <property type="match status" value="1"/>
</dbReference>
<comment type="pathway">
    <text evidence="1">Amino-acid biosynthesis; L-homocysteine biosynthesis; L-homocysteine from S-adenosyl-L-homocysteine: step 1/1.</text>
</comment>
<evidence type="ECO:0000256" key="9">
    <source>
        <dbReference type="SAM" id="MobiDB-lite"/>
    </source>
</evidence>
<comment type="caution">
    <text evidence="11">The sequence shown here is derived from an EMBL/GenBank/DDBJ whole genome shotgun (WGS) entry which is preliminary data.</text>
</comment>
<protein>
    <recommendedName>
        <fullName evidence="7">adenosylhomocysteinase</fullName>
        <ecNumber evidence="7">3.13.2.1</ecNumber>
    </recommendedName>
</protein>
<keyword evidence="12" id="KW-1185">Reference proteome</keyword>
<feature type="binding site" evidence="8">
    <location>
        <position position="438"/>
    </location>
    <ligand>
        <name>NAD(+)</name>
        <dbReference type="ChEBI" id="CHEBI:57540"/>
    </ligand>
</feature>
<evidence type="ECO:0000256" key="3">
    <source>
        <dbReference type="ARBA" id="ARBA00022490"/>
    </source>
</evidence>
<reference evidence="11 12" key="1">
    <citation type="journal article" date="2018" name="Nat. Ecol. Evol.">
        <title>Genomic signatures of mitonuclear coevolution across populations of Tigriopus californicus.</title>
        <authorList>
            <person name="Barreto F.S."/>
            <person name="Watson E.T."/>
            <person name="Lima T.G."/>
            <person name="Willett C.S."/>
            <person name="Edmands S."/>
            <person name="Li W."/>
            <person name="Burton R.S."/>
        </authorList>
    </citation>
    <scope>NUCLEOTIDE SEQUENCE [LARGE SCALE GENOMIC DNA]</scope>
    <source>
        <strain evidence="11 12">San Diego</strain>
    </source>
</reference>
<dbReference type="SMART" id="SM00996">
    <property type="entry name" value="AdoHcyase"/>
    <property type="match status" value="1"/>
</dbReference>
<evidence type="ECO:0000256" key="1">
    <source>
        <dbReference type="ARBA" id="ARBA00005195"/>
    </source>
</evidence>
<dbReference type="Gene3D" id="3.40.50.1480">
    <property type="entry name" value="Adenosylhomocysteinase-like"/>
    <property type="match status" value="3"/>
</dbReference>
<feature type="compositionally biased region" description="Polar residues" evidence="9">
    <location>
        <begin position="66"/>
        <end position="75"/>
    </location>
</feature>
<organism evidence="11 12">
    <name type="scientific">Tigriopus californicus</name>
    <name type="common">Marine copepod</name>
    <dbReference type="NCBI Taxonomy" id="6832"/>
    <lineage>
        <taxon>Eukaryota</taxon>
        <taxon>Metazoa</taxon>
        <taxon>Ecdysozoa</taxon>
        <taxon>Arthropoda</taxon>
        <taxon>Crustacea</taxon>
        <taxon>Multicrustacea</taxon>
        <taxon>Hexanauplia</taxon>
        <taxon>Copepoda</taxon>
        <taxon>Harpacticoida</taxon>
        <taxon>Harpacticidae</taxon>
        <taxon>Tigriopus</taxon>
    </lineage>
</organism>
<dbReference type="PANTHER" id="PTHR23420">
    <property type="entry name" value="ADENOSYLHOMOCYSTEINASE"/>
    <property type="match status" value="1"/>
</dbReference>
<dbReference type="GO" id="GO:0005829">
    <property type="term" value="C:cytosol"/>
    <property type="evidence" value="ECO:0007669"/>
    <property type="project" value="TreeGrafter"/>
</dbReference>
<evidence type="ECO:0000256" key="8">
    <source>
        <dbReference type="PIRSR" id="PIRSR001109-2"/>
    </source>
</evidence>
<evidence type="ECO:0000256" key="4">
    <source>
        <dbReference type="ARBA" id="ARBA00022563"/>
    </source>
</evidence>
<dbReference type="SUPFAM" id="SSF52283">
    <property type="entry name" value="Formate/glycerate dehydrogenase catalytic domain-like"/>
    <property type="match status" value="1"/>
</dbReference>
<evidence type="ECO:0000313" key="11">
    <source>
        <dbReference type="EMBL" id="TRY70333.1"/>
    </source>
</evidence>
<dbReference type="Pfam" id="PF00670">
    <property type="entry name" value="AdoHcyase_NAD"/>
    <property type="match status" value="1"/>
</dbReference>
<dbReference type="OrthoDB" id="10007170at2759"/>
<keyword evidence="3" id="KW-0963">Cytoplasm</keyword>
<name>A0A553NY28_TIGCA</name>
<evidence type="ECO:0000256" key="2">
    <source>
        <dbReference type="ARBA" id="ARBA00007122"/>
    </source>
</evidence>